<accession>A0A1V4K886</accession>
<reference evidence="1 2" key="1">
    <citation type="submission" date="2016-02" db="EMBL/GenBank/DDBJ databases">
        <title>Band-tailed pigeon sequencing and assembly.</title>
        <authorList>
            <person name="Soares A.E."/>
            <person name="Novak B.J."/>
            <person name="Rice E.S."/>
            <person name="O'Connell B."/>
            <person name="Chang D."/>
            <person name="Weber S."/>
            <person name="Shapiro B."/>
        </authorList>
    </citation>
    <scope>NUCLEOTIDE SEQUENCE [LARGE SCALE GENOMIC DNA]</scope>
    <source>
        <strain evidence="1">BTP2013</strain>
        <tissue evidence="1">Blood</tissue>
    </source>
</reference>
<gene>
    <name evidence="1" type="ORF">AV530_010934</name>
</gene>
<proteinExistence type="predicted"/>
<dbReference type="Proteomes" id="UP000190648">
    <property type="component" value="Unassembled WGS sequence"/>
</dbReference>
<protein>
    <submittedName>
        <fullName evidence="1">Uncharacterized protein</fullName>
    </submittedName>
</protein>
<organism evidence="1 2">
    <name type="scientific">Patagioenas fasciata monilis</name>
    <dbReference type="NCBI Taxonomy" id="372326"/>
    <lineage>
        <taxon>Eukaryota</taxon>
        <taxon>Metazoa</taxon>
        <taxon>Chordata</taxon>
        <taxon>Craniata</taxon>
        <taxon>Vertebrata</taxon>
        <taxon>Euteleostomi</taxon>
        <taxon>Archelosauria</taxon>
        <taxon>Archosauria</taxon>
        <taxon>Dinosauria</taxon>
        <taxon>Saurischia</taxon>
        <taxon>Theropoda</taxon>
        <taxon>Coelurosauria</taxon>
        <taxon>Aves</taxon>
        <taxon>Neognathae</taxon>
        <taxon>Neoaves</taxon>
        <taxon>Columbimorphae</taxon>
        <taxon>Columbiformes</taxon>
        <taxon>Columbidae</taxon>
        <taxon>Patagioenas</taxon>
    </lineage>
</organism>
<dbReference type="AlphaFoldDB" id="A0A1V4K886"/>
<comment type="caution">
    <text evidence="1">The sequence shown here is derived from an EMBL/GenBank/DDBJ whole genome shotgun (WGS) entry which is preliminary data.</text>
</comment>
<keyword evidence="2" id="KW-1185">Reference proteome</keyword>
<evidence type="ECO:0000313" key="2">
    <source>
        <dbReference type="Proteomes" id="UP000190648"/>
    </source>
</evidence>
<sequence>MDSPFDERTQEACVGEEEGAHELSIAFTIKSTGCGQKWTRHMASSPLAPYPDESQPFRLQLQHMPCGQAGHLGPRVDATVAKRPNAIPSSTIYWPVDPANAVVGGTAL</sequence>
<dbReference type="EMBL" id="LSYS01004200">
    <property type="protein sequence ID" value="OPJ80672.1"/>
    <property type="molecule type" value="Genomic_DNA"/>
</dbReference>
<evidence type="ECO:0000313" key="1">
    <source>
        <dbReference type="EMBL" id="OPJ80672.1"/>
    </source>
</evidence>
<name>A0A1V4K886_PATFA</name>